<dbReference type="GO" id="GO:0051301">
    <property type="term" value="P:cell division"/>
    <property type="evidence" value="ECO:0007669"/>
    <property type="project" value="UniProtKB-KW"/>
</dbReference>
<sequence>MATSQQVHNALLTEHFRYTPLTLLDDIINTVNELVYRAVSAIEEGLNNVKPEALGFTLSPSQAAATLPSEEARQDALYHLKESEIGNGIVQLESLLNATVDRDFDKFEIYTLRNIMAIGHEDEARDLAQWVRLEHYKQLDLAAVENVPSPEEVQLQRRKLQETRKLNAMLKAEEAKNAAVLEQLGGLTGGSGDASQSPFAFLTESARNGQPMEQSVQYALTQLPALRDLLAQLQQSVQTLPNARQHIEDPESKAARRRQYLDTQAKKAMVRRGVEPTASESADVSAGRKIGRDEVEGMEAVVQALGGAPATRHAMADDE</sequence>
<keyword evidence="7" id="KW-0175">Coiled coil</keyword>
<dbReference type="KEGG" id="bcom:BAUCODRAFT_283867"/>
<evidence type="ECO:0000313" key="12">
    <source>
        <dbReference type="Proteomes" id="UP000011761"/>
    </source>
</evidence>
<keyword evidence="3" id="KW-0158">Chromosome</keyword>
<dbReference type="GeneID" id="19110704"/>
<dbReference type="Pfam" id="PF05859">
    <property type="entry name" value="Mis12"/>
    <property type="match status" value="1"/>
</dbReference>
<evidence type="ECO:0000256" key="2">
    <source>
        <dbReference type="ARBA" id="ARBA00008643"/>
    </source>
</evidence>
<evidence type="ECO:0000256" key="10">
    <source>
        <dbReference type="SAM" id="MobiDB-lite"/>
    </source>
</evidence>
<evidence type="ECO:0000256" key="9">
    <source>
        <dbReference type="ARBA" id="ARBA00023328"/>
    </source>
</evidence>
<keyword evidence="9" id="KW-0137">Centromere</keyword>
<evidence type="ECO:0000256" key="1">
    <source>
        <dbReference type="ARBA" id="ARBA00004629"/>
    </source>
</evidence>
<keyword evidence="4" id="KW-0132">Cell division</keyword>
<feature type="region of interest" description="Disordered" evidence="10">
    <location>
        <begin position="265"/>
        <end position="291"/>
    </location>
</feature>
<dbReference type="GO" id="GO:0000444">
    <property type="term" value="C:MIS12/MIND type complex"/>
    <property type="evidence" value="ECO:0007669"/>
    <property type="project" value="TreeGrafter"/>
</dbReference>
<dbReference type="InterPro" id="IPR008685">
    <property type="entry name" value="Centromere_Mis12"/>
</dbReference>
<gene>
    <name evidence="11" type="ORF">BAUCODRAFT_283867</name>
</gene>
<name>M2N0V3_BAUPA</name>
<dbReference type="HOGENOM" id="CLU_046437_1_0_1"/>
<reference evidence="11 12" key="1">
    <citation type="journal article" date="2012" name="PLoS Pathog.">
        <title>Diverse lifestyles and strategies of plant pathogenesis encoded in the genomes of eighteen Dothideomycetes fungi.</title>
        <authorList>
            <person name="Ohm R.A."/>
            <person name="Feau N."/>
            <person name="Henrissat B."/>
            <person name="Schoch C.L."/>
            <person name="Horwitz B.A."/>
            <person name="Barry K.W."/>
            <person name="Condon B.J."/>
            <person name="Copeland A.C."/>
            <person name="Dhillon B."/>
            <person name="Glaser F."/>
            <person name="Hesse C.N."/>
            <person name="Kosti I."/>
            <person name="LaButti K."/>
            <person name="Lindquist E.A."/>
            <person name="Lucas S."/>
            <person name="Salamov A.A."/>
            <person name="Bradshaw R.E."/>
            <person name="Ciuffetti L."/>
            <person name="Hamelin R.C."/>
            <person name="Kema G.H.J."/>
            <person name="Lawrence C."/>
            <person name="Scott J.A."/>
            <person name="Spatafora J.W."/>
            <person name="Turgeon B.G."/>
            <person name="de Wit P.J.G.M."/>
            <person name="Zhong S."/>
            <person name="Goodwin S.B."/>
            <person name="Grigoriev I.V."/>
        </authorList>
    </citation>
    <scope>NUCLEOTIDE SEQUENCE [LARGE SCALE GENOMIC DNA]</scope>
    <source>
        <strain evidence="11 12">UAMH 10762</strain>
    </source>
</reference>
<evidence type="ECO:0000256" key="4">
    <source>
        <dbReference type="ARBA" id="ARBA00022618"/>
    </source>
</evidence>
<dbReference type="eggNOG" id="ENOG502S72R">
    <property type="taxonomic scope" value="Eukaryota"/>
</dbReference>
<dbReference type="GO" id="GO:0051382">
    <property type="term" value="P:kinetochore assembly"/>
    <property type="evidence" value="ECO:0007669"/>
    <property type="project" value="TreeGrafter"/>
</dbReference>
<keyword evidence="6" id="KW-0995">Kinetochore</keyword>
<comment type="subcellular location">
    <subcellularLocation>
        <location evidence="1">Chromosome</location>
        <location evidence="1">Centromere</location>
        <location evidence="1">Kinetochore</location>
    </subcellularLocation>
</comment>
<proteinExistence type="inferred from homology"/>
<comment type="similarity">
    <text evidence="2">Belongs to the mis12 family.</text>
</comment>
<dbReference type="RefSeq" id="XP_007680684.1">
    <property type="nucleotide sequence ID" value="XM_007682494.1"/>
</dbReference>
<evidence type="ECO:0000256" key="7">
    <source>
        <dbReference type="ARBA" id="ARBA00023054"/>
    </source>
</evidence>
<evidence type="ECO:0000256" key="5">
    <source>
        <dbReference type="ARBA" id="ARBA00022776"/>
    </source>
</evidence>
<keyword evidence="8" id="KW-0131">Cell cycle</keyword>
<evidence type="ECO:0000313" key="11">
    <source>
        <dbReference type="EMBL" id="EMC92265.1"/>
    </source>
</evidence>
<dbReference type="PANTHER" id="PTHR14527:SF2">
    <property type="entry name" value="PROTEIN MIS12 HOMOLOG"/>
    <property type="match status" value="1"/>
</dbReference>
<dbReference type="GO" id="GO:0000070">
    <property type="term" value="P:mitotic sister chromatid segregation"/>
    <property type="evidence" value="ECO:0007669"/>
    <property type="project" value="TreeGrafter"/>
</dbReference>
<dbReference type="GO" id="GO:0005634">
    <property type="term" value="C:nucleus"/>
    <property type="evidence" value="ECO:0007669"/>
    <property type="project" value="InterPro"/>
</dbReference>
<accession>M2N0V3</accession>
<dbReference type="OrthoDB" id="1884855at2759"/>
<organism evidence="11 12">
    <name type="scientific">Baudoinia panamericana (strain UAMH 10762)</name>
    <name type="common">Angels' share fungus</name>
    <name type="synonym">Baudoinia compniacensis (strain UAMH 10762)</name>
    <dbReference type="NCBI Taxonomy" id="717646"/>
    <lineage>
        <taxon>Eukaryota</taxon>
        <taxon>Fungi</taxon>
        <taxon>Dikarya</taxon>
        <taxon>Ascomycota</taxon>
        <taxon>Pezizomycotina</taxon>
        <taxon>Dothideomycetes</taxon>
        <taxon>Dothideomycetidae</taxon>
        <taxon>Mycosphaerellales</taxon>
        <taxon>Teratosphaeriaceae</taxon>
        <taxon>Baudoinia</taxon>
    </lineage>
</organism>
<evidence type="ECO:0000256" key="8">
    <source>
        <dbReference type="ARBA" id="ARBA00023306"/>
    </source>
</evidence>
<keyword evidence="12" id="KW-1185">Reference proteome</keyword>
<dbReference type="Proteomes" id="UP000011761">
    <property type="component" value="Unassembled WGS sequence"/>
</dbReference>
<dbReference type="PANTHER" id="PTHR14527">
    <property type="entry name" value="PROTEIN MIS12 HOMOLOG"/>
    <property type="match status" value="1"/>
</dbReference>
<dbReference type="EMBL" id="KB445562">
    <property type="protein sequence ID" value="EMC92265.1"/>
    <property type="molecule type" value="Genomic_DNA"/>
</dbReference>
<keyword evidence="5" id="KW-0498">Mitosis</keyword>
<dbReference type="OMA" id="EHFSYPP"/>
<evidence type="ECO:0000256" key="3">
    <source>
        <dbReference type="ARBA" id="ARBA00022454"/>
    </source>
</evidence>
<evidence type="ECO:0000256" key="6">
    <source>
        <dbReference type="ARBA" id="ARBA00022838"/>
    </source>
</evidence>
<protein>
    <submittedName>
        <fullName evidence="11">Uncharacterized protein</fullName>
    </submittedName>
</protein>
<dbReference type="AlphaFoldDB" id="M2N0V3"/>